<evidence type="ECO:0000256" key="4">
    <source>
        <dbReference type="ARBA" id="ARBA00022692"/>
    </source>
</evidence>
<dbReference type="SUPFAM" id="SSF103481">
    <property type="entry name" value="Multidrug resistance efflux transporter EmrE"/>
    <property type="match status" value="1"/>
</dbReference>
<evidence type="ECO:0000256" key="3">
    <source>
        <dbReference type="ARBA" id="ARBA00022475"/>
    </source>
</evidence>
<feature type="transmembrane region" description="Helical" evidence="7">
    <location>
        <begin position="89"/>
        <end position="110"/>
    </location>
</feature>
<evidence type="ECO:0000256" key="2">
    <source>
        <dbReference type="ARBA" id="ARBA00007362"/>
    </source>
</evidence>
<protein>
    <submittedName>
        <fullName evidence="9">DME family drug/metabolite transporter</fullName>
    </submittedName>
</protein>
<evidence type="ECO:0000256" key="5">
    <source>
        <dbReference type="ARBA" id="ARBA00022989"/>
    </source>
</evidence>
<organism evidence="9 10">
    <name type="scientific">Frigoribacterium faeni</name>
    <dbReference type="NCBI Taxonomy" id="145483"/>
    <lineage>
        <taxon>Bacteria</taxon>
        <taxon>Bacillati</taxon>
        <taxon>Actinomycetota</taxon>
        <taxon>Actinomycetes</taxon>
        <taxon>Micrococcales</taxon>
        <taxon>Microbacteriaceae</taxon>
        <taxon>Frigoribacterium</taxon>
    </lineage>
</organism>
<evidence type="ECO:0000259" key="8">
    <source>
        <dbReference type="Pfam" id="PF00892"/>
    </source>
</evidence>
<dbReference type="EMBL" id="JACGWW010000002">
    <property type="protein sequence ID" value="MBA8813609.1"/>
    <property type="molecule type" value="Genomic_DNA"/>
</dbReference>
<feature type="transmembrane region" description="Helical" evidence="7">
    <location>
        <begin position="200"/>
        <end position="219"/>
    </location>
</feature>
<comment type="similarity">
    <text evidence="2">Belongs to the EamA transporter family.</text>
</comment>
<dbReference type="AlphaFoldDB" id="A0A7W3JIQ7"/>
<proteinExistence type="inferred from homology"/>
<feature type="transmembrane region" description="Helical" evidence="7">
    <location>
        <begin position="280"/>
        <end position="299"/>
    </location>
</feature>
<dbReference type="Gene3D" id="1.10.3730.20">
    <property type="match status" value="1"/>
</dbReference>
<reference evidence="9 10" key="1">
    <citation type="submission" date="2020-07" db="EMBL/GenBank/DDBJ databases">
        <title>Sequencing the genomes of 1000 actinobacteria strains.</title>
        <authorList>
            <person name="Klenk H.-P."/>
        </authorList>
    </citation>
    <scope>NUCLEOTIDE SEQUENCE [LARGE SCALE GENOMIC DNA]</scope>
    <source>
        <strain evidence="9 10">DSM 10309</strain>
    </source>
</reference>
<keyword evidence="4 7" id="KW-0812">Transmembrane</keyword>
<keyword evidence="3" id="KW-1003">Cell membrane</keyword>
<evidence type="ECO:0000313" key="9">
    <source>
        <dbReference type="EMBL" id="MBA8813609.1"/>
    </source>
</evidence>
<dbReference type="InterPro" id="IPR000620">
    <property type="entry name" value="EamA_dom"/>
</dbReference>
<feature type="transmembrane region" description="Helical" evidence="7">
    <location>
        <begin position="64"/>
        <end position="83"/>
    </location>
</feature>
<feature type="domain" description="EamA" evidence="8">
    <location>
        <begin position="3"/>
        <end position="137"/>
    </location>
</feature>
<dbReference type="PANTHER" id="PTHR32322">
    <property type="entry name" value="INNER MEMBRANE TRANSPORTER"/>
    <property type="match status" value="1"/>
</dbReference>
<gene>
    <name evidence="9" type="ORF">FB463_001858</name>
</gene>
<feature type="transmembrane region" description="Helical" evidence="7">
    <location>
        <begin position="29"/>
        <end position="52"/>
    </location>
</feature>
<feature type="transmembrane region" description="Helical" evidence="7">
    <location>
        <begin position="122"/>
        <end position="141"/>
    </location>
</feature>
<accession>A0A7W3JIQ7</accession>
<dbReference type="PANTHER" id="PTHR32322:SF18">
    <property type="entry name" value="S-ADENOSYLMETHIONINE_S-ADENOSYLHOMOCYSTEINE TRANSPORTER"/>
    <property type="match status" value="1"/>
</dbReference>
<dbReference type="InterPro" id="IPR037185">
    <property type="entry name" value="EmrE-like"/>
</dbReference>
<sequence>MMYAIVLAALLWGTTGTAASLLPADVGPLATGAATMCVGGLLLALTAPRLTAGVLRGGARSWRWILPGALGVVAYPLAFYSSMSLAGVAIGNVVALGTAPVFAALLERFVDPPERRRRMDPRWAASAGAAVVGVALLAVFGHGPDASAASVGGGSGESGDLVAGVALGLLAGLAYAGYTYTAGRLMHEGHPSRGAMAAQFGVGAVLLAPVLMLTGAPLLQSGGSIGIAAYLALGPMFVAYLAFGRGLRTVPGSRATTVTLLEPFVATLLAVIVVGERLSAPGWLGLALVLAGVVAVVVARPAPTAAVRP</sequence>
<feature type="transmembrane region" description="Helical" evidence="7">
    <location>
        <begin position="255"/>
        <end position="274"/>
    </location>
</feature>
<keyword evidence="5 7" id="KW-1133">Transmembrane helix</keyword>
<evidence type="ECO:0000256" key="1">
    <source>
        <dbReference type="ARBA" id="ARBA00004651"/>
    </source>
</evidence>
<dbReference type="GO" id="GO:0005886">
    <property type="term" value="C:plasma membrane"/>
    <property type="evidence" value="ECO:0007669"/>
    <property type="project" value="UniProtKB-SubCell"/>
</dbReference>
<keyword evidence="6 7" id="KW-0472">Membrane</keyword>
<feature type="transmembrane region" description="Helical" evidence="7">
    <location>
        <begin position="161"/>
        <end position="180"/>
    </location>
</feature>
<comment type="subcellular location">
    <subcellularLocation>
        <location evidence="1">Cell membrane</location>
        <topology evidence="1">Multi-pass membrane protein</topology>
    </subcellularLocation>
</comment>
<comment type="caution">
    <text evidence="9">The sequence shown here is derived from an EMBL/GenBank/DDBJ whole genome shotgun (WGS) entry which is preliminary data.</text>
</comment>
<feature type="transmembrane region" description="Helical" evidence="7">
    <location>
        <begin position="225"/>
        <end position="243"/>
    </location>
</feature>
<dbReference type="InterPro" id="IPR050638">
    <property type="entry name" value="AA-Vitamin_Transporters"/>
</dbReference>
<dbReference type="Proteomes" id="UP000522688">
    <property type="component" value="Unassembled WGS sequence"/>
</dbReference>
<evidence type="ECO:0000256" key="6">
    <source>
        <dbReference type="ARBA" id="ARBA00023136"/>
    </source>
</evidence>
<evidence type="ECO:0000313" key="10">
    <source>
        <dbReference type="Proteomes" id="UP000522688"/>
    </source>
</evidence>
<feature type="domain" description="EamA" evidence="8">
    <location>
        <begin position="164"/>
        <end position="297"/>
    </location>
</feature>
<dbReference type="Pfam" id="PF00892">
    <property type="entry name" value="EamA"/>
    <property type="match status" value="2"/>
</dbReference>
<evidence type="ECO:0000256" key="7">
    <source>
        <dbReference type="SAM" id="Phobius"/>
    </source>
</evidence>
<name>A0A7W3JIQ7_9MICO</name>